<gene>
    <name evidence="1" type="ORF">ABK905_10440</name>
</gene>
<name>A0AAU7QDJ5_9GAMM</name>
<dbReference type="AlphaFoldDB" id="A0AAU7QDJ5"/>
<organism evidence="1">
    <name type="scientific">Acerihabitans sp. KWT182</name>
    <dbReference type="NCBI Taxonomy" id="3157919"/>
    <lineage>
        <taxon>Bacteria</taxon>
        <taxon>Pseudomonadati</taxon>
        <taxon>Pseudomonadota</taxon>
        <taxon>Gammaproteobacteria</taxon>
        <taxon>Enterobacterales</taxon>
        <taxon>Pectobacteriaceae</taxon>
        <taxon>Acerihabitans</taxon>
    </lineage>
</organism>
<dbReference type="InterPro" id="IPR025075">
    <property type="entry name" value="DUF3916"/>
</dbReference>
<reference evidence="1" key="1">
    <citation type="submission" date="2024-06" db="EMBL/GenBank/DDBJ databases">
        <authorList>
            <person name="Coelho C."/>
            <person name="Bento M."/>
            <person name="Garcia E."/>
            <person name="Camelo A."/>
            <person name="Brandao I."/>
            <person name="Espirito Santo C."/>
            <person name="Trovao J."/>
            <person name="Verissimo A."/>
            <person name="Costa J."/>
            <person name="Tiago I."/>
        </authorList>
    </citation>
    <scope>NUCLEOTIDE SEQUENCE</scope>
    <source>
        <strain evidence="1">KWT182</strain>
    </source>
</reference>
<accession>A0AAU7QDJ5</accession>
<dbReference type="Pfam" id="PF13079">
    <property type="entry name" value="DUF3916"/>
    <property type="match status" value="1"/>
</dbReference>
<evidence type="ECO:0000313" key="1">
    <source>
        <dbReference type="EMBL" id="XBS71315.1"/>
    </source>
</evidence>
<protein>
    <submittedName>
        <fullName evidence="1">DUF3916 domain-containing protein</fullName>
    </submittedName>
</protein>
<sequence length="184" mass="21300">MSKHMSRRLSRDYRTKIRNIPRSIKALNHWAETFHNPERANFSEDQHYCNYKIPVETNLVQGKYSDKKTKAACAQALINACSNLMRATENANDIPRITAAIYLPDMFVSEVCLFRSEEYFQSFISEGSSETGSTVILRDRSLAKEWGLILPEGVQELGIRLEYHGGDDPDEWFTGEYWYYGQLE</sequence>
<proteinExistence type="predicted"/>
<dbReference type="EMBL" id="CP157947">
    <property type="protein sequence ID" value="XBS71315.1"/>
    <property type="molecule type" value="Genomic_DNA"/>
</dbReference>